<dbReference type="Gene3D" id="3.40.50.200">
    <property type="entry name" value="Peptidase S8/S53 domain"/>
    <property type="match status" value="1"/>
</dbReference>
<dbReference type="GO" id="GO:0006508">
    <property type="term" value="P:proteolysis"/>
    <property type="evidence" value="ECO:0007669"/>
    <property type="project" value="UniProtKB-KW"/>
</dbReference>
<keyword evidence="7" id="KW-0472">Membrane</keyword>
<keyword evidence="2 9" id="KW-0645">Protease</keyword>
<feature type="transmembrane region" description="Helical" evidence="7">
    <location>
        <begin position="392"/>
        <end position="413"/>
    </location>
</feature>
<evidence type="ECO:0000256" key="2">
    <source>
        <dbReference type="ARBA" id="ARBA00022670"/>
    </source>
</evidence>
<dbReference type="AlphaFoldDB" id="A0A4R4XWT6"/>
<dbReference type="Proteomes" id="UP000294947">
    <property type="component" value="Unassembled WGS sequence"/>
</dbReference>
<evidence type="ECO:0000259" key="8">
    <source>
        <dbReference type="Pfam" id="PF00082"/>
    </source>
</evidence>
<feature type="region of interest" description="Disordered" evidence="6">
    <location>
        <begin position="424"/>
        <end position="454"/>
    </location>
</feature>
<keyword evidence="7" id="KW-0812">Transmembrane</keyword>
<dbReference type="OrthoDB" id="9798386at2"/>
<dbReference type="Pfam" id="PF00082">
    <property type="entry name" value="Peptidase_S8"/>
    <property type="match status" value="1"/>
</dbReference>
<sequence length="454" mass="46358">MGSNSTAAPRIHRTENVDNSRGTPANIPGVYAKRSLRTLLAAAVGSLGILLIDPSAAQAQQCVGAGQATSPVPWAQQVLTPERLWPLTSGSKQRVAVVGTGVSSPLLDGKIAASVDLSPPSRTGASGKPDCLGLGTAVAGVIGAKETSEHGFHGVAPKTKLLTAKVVGDSFPQGTQPNDSVAPDPLAAGINWSVDQGATIITVAAVSYQDSPALRQATKRALDADVVVIAAAGRAEQNDPPGIAPYPASYEGVLSVGMIGEDGMVAADTHAPRVDLVAPGAEVTAAYPDGGVGPATGTELAAGYVAGTVALLRDYRPQLSNEEVVQRLLATASPAPEGVGSRNYGHGLINPYQAAVANLVDGHPTTLAPADPGVPTAEELARQAAWQQSDSLAYGLVAVGVSAAVVMTAVVVFGPRGRRRRWRSGIAEAPVDRPEDELPEPPADLFDDRPKTGV</sequence>
<keyword evidence="7" id="KW-1133">Transmembrane helix</keyword>
<dbReference type="PROSITE" id="PS51892">
    <property type="entry name" value="SUBTILASE"/>
    <property type="match status" value="1"/>
</dbReference>
<evidence type="ECO:0000256" key="4">
    <source>
        <dbReference type="ARBA" id="ARBA00022825"/>
    </source>
</evidence>
<evidence type="ECO:0000256" key="7">
    <source>
        <dbReference type="SAM" id="Phobius"/>
    </source>
</evidence>
<protein>
    <submittedName>
        <fullName evidence="9">Serine protease</fullName>
    </submittedName>
</protein>
<gene>
    <name evidence="9" type="ORF">E1288_42560</name>
</gene>
<keyword evidence="4" id="KW-0720">Serine protease</keyword>
<dbReference type="PANTHER" id="PTHR43806">
    <property type="entry name" value="PEPTIDASE S8"/>
    <property type="match status" value="1"/>
</dbReference>
<dbReference type="SUPFAM" id="SSF52743">
    <property type="entry name" value="Subtilisin-like"/>
    <property type="match status" value="1"/>
</dbReference>
<dbReference type="PRINTS" id="PR00723">
    <property type="entry name" value="SUBTILISIN"/>
</dbReference>
<accession>A0A4R4XWT6</accession>
<evidence type="ECO:0000313" key="9">
    <source>
        <dbReference type="EMBL" id="TDD35933.1"/>
    </source>
</evidence>
<keyword evidence="3" id="KW-0378">Hydrolase</keyword>
<feature type="domain" description="Peptidase S8/S53" evidence="8">
    <location>
        <begin position="90"/>
        <end position="347"/>
    </location>
</feature>
<dbReference type="PANTHER" id="PTHR43806:SF11">
    <property type="entry name" value="CEREVISIN-RELATED"/>
    <property type="match status" value="1"/>
</dbReference>
<evidence type="ECO:0000256" key="3">
    <source>
        <dbReference type="ARBA" id="ARBA00022801"/>
    </source>
</evidence>
<reference evidence="9 10" key="1">
    <citation type="submission" date="2019-03" db="EMBL/GenBank/DDBJ databases">
        <title>Draft genome sequences of novel Actinobacteria.</title>
        <authorList>
            <person name="Sahin N."/>
            <person name="Ay H."/>
            <person name="Saygin H."/>
        </authorList>
    </citation>
    <scope>NUCLEOTIDE SEQUENCE [LARGE SCALE GENOMIC DNA]</scope>
    <source>
        <strain evidence="9 10">7K502</strain>
    </source>
</reference>
<dbReference type="InterPro" id="IPR015500">
    <property type="entry name" value="Peptidase_S8_subtilisin-rel"/>
</dbReference>
<feature type="region of interest" description="Disordered" evidence="6">
    <location>
        <begin position="1"/>
        <end position="25"/>
    </location>
</feature>
<comment type="similarity">
    <text evidence="1 5">Belongs to the peptidase S8 family.</text>
</comment>
<evidence type="ECO:0000256" key="1">
    <source>
        <dbReference type="ARBA" id="ARBA00011073"/>
    </source>
</evidence>
<keyword evidence="10" id="KW-1185">Reference proteome</keyword>
<evidence type="ECO:0000256" key="5">
    <source>
        <dbReference type="PROSITE-ProRule" id="PRU01240"/>
    </source>
</evidence>
<dbReference type="InterPro" id="IPR036852">
    <property type="entry name" value="Peptidase_S8/S53_dom_sf"/>
</dbReference>
<proteinExistence type="inferred from homology"/>
<evidence type="ECO:0000256" key="6">
    <source>
        <dbReference type="SAM" id="MobiDB-lite"/>
    </source>
</evidence>
<dbReference type="InterPro" id="IPR050131">
    <property type="entry name" value="Peptidase_S8_subtilisin-like"/>
</dbReference>
<name>A0A4R4XWT6_9PSEU</name>
<evidence type="ECO:0000313" key="10">
    <source>
        <dbReference type="Proteomes" id="UP000294947"/>
    </source>
</evidence>
<comment type="caution">
    <text evidence="5">Lacks conserved residue(s) required for the propagation of feature annotation.</text>
</comment>
<organism evidence="9 10">
    <name type="scientific">Saccharopolyspora elongata</name>
    <dbReference type="NCBI Taxonomy" id="2530387"/>
    <lineage>
        <taxon>Bacteria</taxon>
        <taxon>Bacillati</taxon>
        <taxon>Actinomycetota</taxon>
        <taxon>Actinomycetes</taxon>
        <taxon>Pseudonocardiales</taxon>
        <taxon>Pseudonocardiaceae</taxon>
        <taxon>Saccharopolyspora</taxon>
    </lineage>
</organism>
<dbReference type="EMBL" id="SMKW01000116">
    <property type="protein sequence ID" value="TDD35933.1"/>
    <property type="molecule type" value="Genomic_DNA"/>
</dbReference>
<comment type="caution">
    <text evidence="9">The sequence shown here is derived from an EMBL/GenBank/DDBJ whole genome shotgun (WGS) entry which is preliminary data.</text>
</comment>
<dbReference type="GO" id="GO:0004252">
    <property type="term" value="F:serine-type endopeptidase activity"/>
    <property type="evidence" value="ECO:0007669"/>
    <property type="project" value="InterPro"/>
</dbReference>
<dbReference type="InterPro" id="IPR000209">
    <property type="entry name" value="Peptidase_S8/S53_dom"/>
</dbReference>